<dbReference type="GO" id="GO:0005506">
    <property type="term" value="F:iron ion binding"/>
    <property type="evidence" value="ECO:0007669"/>
    <property type="project" value="InterPro"/>
</dbReference>
<evidence type="ECO:0000256" key="4">
    <source>
        <dbReference type="ARBA" id="ARBA00023004"/>
    </source>
</evidence>
<dbReference type="STRING" id="155417.A0A4Q4STN6"/>
<keyword evidence="3 5" id="KW-0479">Metal-binding</keyword>
<comment type="similarity">
    <text evidence="6">Belongs to the cytochrome P450 family.</text>
</comment>
<accession>A0A4Q4STN6</accession>
<keyword evidence="6" id="KW-0503">Monooxygenase</keyword>
<comment type="cofactor">
    <cofactor evidence="1 5">
        <name>heme</name>
        <dbReference type="ChEBI" id="CHEBI:30413"/>
    </cofactor>
</comment>
<keyword evidence="6" id="KW-0560">Oxidoreductase</keyword>
<feature type="binding site" description="axial binding residue" evidence="5">
    <location>
        <position position="260"/>
    </location>
    <ligand>
        <name>heme</name>
        <dbReference type="ChEBI" id="CHEBI:30413"/>
    </ligand>
    <ligandPart>
        <name>Fe</name>
        <dbReference type="ChEBI" id="CHEBI:18248"/>
    </ligandPart>
</feature>
<dbReference type="Proteomes" id="UP000293360">
    <property type="component" value="Unassembled WGS sequence"/>
</dbReference>
<organism evidence="7 8">
    <name type="scientific">Monosporascus ibericus</name>
    <dbReference type="NCBI Taxonomy" id="155417"/>
    <lineage>
        <taxon>Eukaryota</taxon>
        <taxon>Fungi</taxon>
        <taxon>Dikarya</taxon>
        <taxon>Ascomycota</taxon>
        <taxon>Pezizomycotina</taxon>
        <taxon>Sordariomycetes</taxon>
        <taxon>Xylariomycetidae</taxon>
        <taxon>Xylariales</taxon>
        <taxon>Xylariales incertae sedis</taxon>
        <taxon>Monosporascus</taxon>
    </lineage>
</organism>
<keyword evidence="8" id="KW-1185">Reference proteome</keyword>
<dbReference type="InterPro" id="IPR002401">
    <property type="entry name" value="Cyt_P450_E_grp-I"/>
</dbReference>
<evidence type="ECO:0000256" key="5">
    <source>
        <dbReference type="PIRSR" id="PIRSR602401-1"/>
    </source>
</evidence>
<reference evidence="7 8" key="1">
    <citation type="submission" date="2018-06" db="EMBL/GenBank/DDBJ databases">
        <title>Complete Genomes of Monosporascus.</title>
        <authorList>
            <person name="Robinson A.J."/>
            <person name="Natvig D.O."/>
        </authorList>
    </citation>
    <scope>NUCLEOTIDE SEQUENCE [LARGE SCALE GENOMIC DNA]</scope>
    <source>
        <strain evidence="7 8">CBS 110550</strain>
    </source>
</reference>
<evidence type="ECO:0000313" key="8">
    <source>
        <dbReference type="Proteomes" id="UP000293360"/>
    </source>
</evidence>
<dbReference type="GO" id="GO:0004497">
    <property type="term" value="F:monooxygenase activity"/>
    <property type="evidence" value="ECO:0007669"/>
    <property type="project" value="UniProtKB-KW"/>
</dbReference>
<dbReference type="EMBL" id="QJNU01001577">
    <property type="protein sequence ID" value="RYO74828.1"/>
    <property type="molecule type" value="Genomic_DNA"/>
</dbReference>
<dbReference type="InterPro" id="IPR017972">
    <property type="entry name" value="Cyt_P450_CS"/>
</dbReference>
<dbReference type="GO" id="GO:0016705">
    <property type="term" value="F:oxidoreductase activity, acting on paired donors, with incorporation or reduction of molecular oxygen"/>
    <property type="evidence" value="ECO:0007669"/>
    <property type="project" value="InterPro"/>
</dbReference>
<dbReference type="PANTHER" id="PTHR24305">
    <property type="entry name" value="CYTOCHROME P450"/>
    <property type="match status" value="1"/>
</dbReference>
<evidence type="ECO:0000256" key="3">
    <source>
        <dbReference type="ARBA" id="ARBA00022723"/>
    </source>
</evidence>
<dbReference type="InterPro" id="IPR050121">
    <property type="entry name" value="Cytochrome_P450_monoxygenase"/>
</dbReference>
<keyword evidence="2 5" id="KW-0349">Heme</keyword>
<dbReference type="OrthoDB" id="1470350at2759"/>
<evidence type="ECO:0000256" key="6">
    <source>
        <dbReference type="RuleBase" id="RU000461"/>
    </source>
</evidence>
<dbReference type="PRINTS" id="PR00385">
    <property type="entry name" value="P450"/>
</dbReference>
<evidence type="ECO:0000256" key="1">
    <source>
        <dbReference type="ARBA" id="ARBA00001971"/>
    </source>
</evidence>
<evidence type="ECO:0000313" key="7">
    <source>
        <dbReference type="EMBL" id="RYO74828.1"/>
    </source>
</evidence>
<dbReference type="Gene3D" id="1.10.630.10">
    <property type="entry name" value="Cytochrome P450"/>
    <property type="match status" value="1"/>
</dbReference>
<dbReference type="InterPro" id="IPR036396">
    <property type="entry name" value="Cyt_P450_sf"/>
</dbReference>
<dbReference type="GO" id="GO:0020037">
    <property type="term" value="F:heme binding"/>
    <property type="evidence" value="ECO:0007669"/>
    <property type="project" value="InterPro"/>
</dbReference>
<dbReference type="PRINTS" id="PR00463">
    <property type="entry name" value="EP450I"/>
</dbReference>
<gene>
    <name evidence="7" type="ORF">DL764_010711</name>
</gene>
<name>A0A4Q4STN6_9PEZI</name>
<dbReference type="PANTHER" id="PTHR24305:SF226">
    <property type="entry name" value="CYTOCHROME P450 MONOOXYGENASE"/>
    <property type="match status" value="1"/>
</dbReference>
<dbReference type="Pfam" id="PF00067">
    <property type="entry name" value="p450"/>
    <property type="match status" value="1"/>
</dbReference>
<dbReference type="InterPro" id="IPR001128">
    <property type="entry name" value="Cyt_P450"/>
</dbReference>
<comment type="caution">
    <text evidence="7">The sequence shown here is derived from an EMBL/GenBank/DDBJ whole genome shotgun (WGS) entry which is preliminary data.</text>
</comment>
<keyword evidence="4 5" id="KW-0408">Iron</keyword>
<protein>
    <submittedName>
        <fullName evidence="7">Uncharacterized protein</fullName>
    </submittedName>
</protein>
<sequence>MTAQTRRLGLDIAGLLAFGYDLRLQNDDENRFMLTVLDGGTFASSVFLHYPTAQKARFGYLMMLPLLKLREKYLNLIHKMITTRMAKTKDARHDLYSFVADVLDAGSGGLRQTGDTGKTAMSATFFYLSRNPEAYQKLADEIRSNFESGSEIRGAALASCHYLRACIDEALRMSPPAPGILWRELAPEESGDQPFIVDGHVIPDGTLVGVNTYSLHHNEEYFPNSFTYSPERWLDPSTTPEAKKLMRDAFAPFSTGPRGCAGRAMAYLQINLVVAKTLWYFDFEAAPGKVGEIGAGKPEMGTGRERPGEFQLEDIFGSSHDGPYLTFKPRGNIWKEIGEDNMEQK</sequence>
<dbReference type="PROSITE" id="PS00086">
    <property type="entry name" value="CYTOCHROME_P450"/>
    <property type="match status" value="1"/>
</dbReference>
<proteinExistence type="inferred from homology"/>
<dbReference type="AlphaFoldDB" id="A0A4Q4STN6"/>
<evidence type="ECO:0000256" key="2">
    <source>
        <dbReference type="ARBA" id="ARBA00022617"/>
    </source>
</evidence>
<dbReference type="SUPFAM" id="SSF48264">
    <property type="entry name" value="Cytochrome P450"/>
    <property type="match status" value="1"/>
</dbReference>